<protein>
    <submittedName>
        <fullName evidence="2">Uncharacterized protein</fullName>
    </submittedName>
</protein>
<dbReference type="AlphaFoldDB" id="A0A1T4V8L1"/>
<gene>
    <name evidence="2" type="ORF">SAMN02745132_03456</name>
</gene>
<name>A0A1T4V8L1_9GAMM</name>
<organism evidence="2 3">
    <name type="scientific">Enterovibrio nigricans DSM 22720</name>
    <dbReference type="NCBI Taxonomy" id="1121868"/>
    <lineage>
        <taxon>Bacteria</taxon>
        <taxon>Pseudomonadati</taxon>
        <taxon>Pseudomonadota</taxon>
        <taxon>Gammaproteobacteria</taxon>
        <taxon>Vibrionales</taxon>
        <taxon>Vibrionaceae</taxon>
        <taxon>Enterovibrio</taxon>
    </lineage>
</organism>
<evidence type="ECO:0000256" key="1">
    <source>
        <dbReference type="SAM" id="Phobius"/>
    </source>
</evidence>
<feature type="transmembrane region" description="Helical" evidence="1">
    <location>
        <begin position="44"/>
        <end position="63"/>
    </location>
</feature>
<accession>A0A1T4V8L1</accession>
<keyword evidence="1" id="KW-1133">Transmembrane helix</keyword>
<keyword evidence="1" id="KW-0472">Membrane</keyword>
<keyword evidence="1" id="KW-0812">Transmembrane</keyword>
<evidence type="ECO:0000313" key="2">
    <source>
        <dbReference type="EMBL" id="SKA61277.1"/>
    </source>
</evidence>
<sequence length="98" mass="11215">MQYALMHFDDDEFDPLIDANELHALHQGVFKGNVQTQSLNSASILIRTLAKYFGTFCGGFLGWGRLRLRFNRLICVYSCIQTIHICFTSCYFSIAEPN</sequence>
<proteinExistence type="predicted"/>
<dbReference type="RefSeq" id="WP_078753659.1">
    <property type="nucleotide sequence ID" value="NZ_FUXU01000055.1"/>
</dbReference>
<dbReference type="Proteomes" id="UP000190162">
    <property type="component" value="Unassembled WGS sequence"/>
</dbReference>
<reference evidence="3" key="1">
    <citation type="submission" date="2017-02" db="EMBL/GenBank/DDBJ databases">
        <authorList>
            <person name="Varghese N."/>
            <person name="Submissions S."/>
        </authorList>
    </citation>
    <scope>NUCLEOTIDE SEQUENCE [LARGE SCALE GENOMIC DNA]</scope>
    <source>
        <strain evidence="3">DSM 22720</strain>
    </source>
</reference>
<evidence type="ECO:0000313" key="3">
    <source>
        <dbReference type="Proteomes" id="UP000190162"/>
    </source>
</evidence>
<keyword evidence="3" id="KW-1185">Reference proteome</keyword>
<feature type="transmembrane region" description="Helical" evidence="1">
    <location>
        <begin position="75"/>
        <end position="94"/>
    </location>
</feature>
<dbReference type="EMBL" id="FUXU01000055">
    <property type="protein sequence ID" value="SKA61277.1"/>
    <property type="molecule type" value="Genomic_DNA"/>
</dbReference>